<evidence type="ECO:0000256" key="9">
    <source>
        <dbReference type="SAM" id="SignalP"/>
    </source>
</evidence>
<keyword evidence="6" id="KW-0378">Hydrolase</keyword>
<dbReference type="InterPro" id="IPR000734">
    <property type="entry name" value="TAG_lipase"/>
</dbReference>
<dbReference type="InterPro" id="IPR029058">
    <property type="entry name" value="AB_hydrolase_fold"/>
</dbReference>
<evidence type="ECO:0000256" key="6">
    <source>
        <dbReference type="ARBA" id="ARBA00022801"/>
    </source>
</evidence>
<dbReference type="EMBL" id="NNAY01003426">
    <property type="protein sequence ID" value="OXU19427.1"/>
    <property type="molecule type" value="Genomic_DNA"/>
</dbReference>
<feature type="signal peptide" evidence="9">
    <location>
        <begin position="1"/>
        <end position="16"/>
    </location>
</feature>
<dbReference type="PRINTS" id="PR00821">
    <property type="entry name" value="TAGLIPASE"/>
</dbReference>
<comment type="catalytic activity">
    <reaction evidence="1">
        <text>a 1,2-diacyl-sn-glycero-3-phosphocholine + H2O = a 2-acyl-sn-glycero-3-phosphocholine + a fatty acid + H(+)</text>
        <dbReference type="Rhea" id="RHEA:18689"/>
        <dbReference type="ChEBI" id="CHEBI:15377"/>
        <dbReference type="ChEBI" id="CHEBI:15378"/>
        <dbReference type="ChEBI" id="CHEBI:28868"/>
        <dbReference type="ChEBI" id="CHEBI:57643"/>
        <dbReference type="ChEBI" id="CHEBI:57875"/>
        <dbReference type="EC" id="3.1.1.32"/>
    </reaction>
</comment>
<name>A0A232EM63_9HYME</name>
<evidence type="ECO:0000259" key="10">
    <source>
        <dbReference type="Pfam" id="PF00151"/>
    </source>
</evidence>
<reference evidence="11 12" key="1">
    <citation type="journal article" date="2017" name="Curr. Biol.">
        <title>The Evolution of Venom by Co-option of Single-Copy Genes.</title>
        <authorList>
            <person name="Martinson E.O."/>
            <person name="Mrinalini"/>
            <person name="Kelkar Y.D."/>
            <person name="Chang C.H."/>
            <person name="Werren J.H."/>
        </authorList>
    </citation>
    <scope>NUCLEOTIDE SEQUENCE [LARGE SCALE GENOMIC DNA]</scope>
    <source>
        <strain evidence="11 12">Alberta</strain>
        <tissue evidence="11">Whole body</tissue>
    </source>
</reference>
<feature type="chain" id="PRO_5013325595" description="phospholipase A1" evidence="9">
    <location>
        <begin position="17"/>
        <end position="550"/>
    </location>
</feature>
<dbReference type="SUPFAM" id="SSF53474">
    <property type="entry name" value="alpha/beta-Hydrolases"/>
    <property type="match status" value="1"/>
</dbReference>
<dbReference type="Gene3D" id="3.40.50.1820">
    <property type="entry name" value="alpha/beta hydrolase"/>
    <property type="match status" value="1"/>
</dbReference>
<dbReference type="STRING" id="543379.A0A232EM63"/>
<evidence type="ECO:0000313" key="11">
    <source>
        <dbReference type="EMBL" id="OXU19427.1"/>
    </source>
</evidence>
<dbReference type="EC" id="3.1.1.32" evidence="4"/>
<dbReference type="InterPro" id="IPR013818">
    <property type="entry name" value="Lipase"/>
</dbReference>
<dbReference type="OrthoDB" id="270009at2759"/>
<evidence type="ECO:0000256" key="3">
    <source>
        <dbReference type="ARBA" id="ARBA00010701"/>
    </source>
</evidence>
<dbReference type="GO" id="GO:0008970">
    <property type="term" value="F:phospholipase A1 activity"/>
    <property type="evidence" value="ECO:0007669"/>
    <property type="project" value="UniProtKB-EC"/>
</dbReference>
<dbReference type="Pfam" id="PF00151">
    <property type="entry name" value="Lipase"/>
    <property type="match status" value="1"/>
</dbReference>
<accession>A0A232EM63</accession>
<comment type="caution">
    <text evidence="11">The sequence shown here is derived from an EMBL/GenBank/DDBJ whole genome shotgun (WGS) entry which is preliminary data.</text>
</comment>
<keyword evidence="9" id="KW-0732">Signal</keyword>
<sequence>MRRSLILFSILLSVGSIRHNVRMPERRNRMLMMQRRLGNGRGDVGQKVCYVMIASSAELLGCFTDRQPLALKRPPQDPSVIKTQFHLYTREKRKEPDILNYGDKLQSMSQSKFNGTRKLKVIIHGYKGSGNNEGAIAGVQAFLDLEDANVVVVDWAKGAGSTYGLAVSNVELVGRQLGLILLDAVHMGVNPRNIHLVGFSLGAHVAGCASEVLKKNNILLGRITGLDPASPFFRVHLFREKSRKLDASDARLVDVIHTDGSVDFADGFGLLKPIGHIDFFPNGGRQQPGCKDVKNSVVVSHLNEGSLRLTFLTLQLPSLPYNNCYAVKTCAMLHEDSLDIHIACSHVRSWFLFVESLQSHAHNGCKFETWPCKRRFGSYAAGSCFPPEESTAAPELGYAADHGPTGLYYLPTRTEPPYCGYPLRAAVKVAEVEFRPKGVLSLDAIACFSQSALPPLSSLNNRNNPQPTFYDVEAADFGAFHANVTEIELHIKFEATIPENKPPEVVYPEILLINKIVLEDRRGHRWELCNLNLSVGSREESLTLKSQKCS</sequence>
<dbReference type="PANTHER" id="PTHR11610:SF186">
    <property type="entry name" value="FI22312P1"/>
    <property type="match status" value="1"/>
</dbReference>
<dbReference type="Proteomes" id="UP000215335">
    <property type="component" value="Unassembled WGS sequence"/>
</dbReference>
<keyword evidence="12" id="KW-1185">Reference proteome</keyword>
<dbReference type="CDD" id="cd00707">
    <property type="entry name" value="Pancreat_lipase_like"/>
    <property type="match status" value="1"/>
</dbReference>
<keyword evidence="7" id="KW-1015">Disulfide bond</keyword>
<comment type="subcellular location">
    <subcellularLocation>
        <location evidence="2">Secreted</location>
    </subcellularLocation>
</comment>
<proteinExistence type="inferred from homology"/>
<evidence type="ECO:0000256" key="4">
    <source>
        <dbReference type="ARBA" id="ARBA00013179"/>
    </source>
</evidence>
<gene>
    <name evidence="11" type="ORF">TSAR_004763</name>
</gene>
<evidence type="ECO:0000256" key="8">
    <source>
        <dbReference type="RuleBase" id="RU004262"/>
    </source>
</evidence>
<evidence type="ECO:0000313" key="12">
    <source>
        <dbReference type="Proteomes" id="UP000215335"/>
    </source>
</evidence>
<protein>
    <recommendedName>
        <fullName evidence="4">phospholipase A1</fullName>
        <ecNumber evidence="4">3.1.1.32</ecNumber>
    </recommendedName>
</protein>
<dbReference type="InterPro" id="IPR033906">
    <property type="entry name" value="Lipase_N"/>
</dbReference>
<keyword evidence="5" id="KW-0964">Secreted</keyword>
<dbReference type="PANTHER" id="PTHR11610">
    <property type="entry name" value="LIPASE"/>
    <property type="match status" value="1"/>
</dbReference>
<evidence type="ECO:0000256" key="1">
    <source>
        <dbReference type="ARBA" id="ARBA00000111"/>
    </source>
</evidence>
<feature type="domain" description="Lipase" evidence="10">
    <location>
        <begin position="60"/>
        <end position="299"/>
    </location>
</feature>
<dbReference type="GO" id="GO:0005615">
    <property type="term" value="C:extracellular space"/>
    <property type="evidence" value="ECO:0007669"/>
    <property type="project" value="TreeGrafter"/>
</dbReference>
<comment type="similarity">
    <text evidence="3 8">Belongs to the AB hydrolase superfamily. Lipase family.</text>
</comment>
<dbReference type="GO" id="GO:0016042">
    <property type="term" value="P:lipid catabolic process"/>
    <property type="evidence" value="ECO:0007669"/>
    <property type="project" value="TreeGrafter"/>
</dbReference>
<evidence type="ECO:0000256" key="2">
    <source>
        <dbReference type="ARBA" id="ARBA00004613"/>
    </source>
</evidence>
<evidence type="ECO:0000256" key="7">
    <source>
        <dbReference type="ARBA" id="ARBA00023157"/>
    </source>
</evidence>
<evidence type="ECO:0000256" key="5">
    <source>
        <dbReference type="ARBA" id="ARBA00022525"/>
    </source>
</evidence>
<dbReference type="AlphaFoldDB" id="A0A232EM63"/>
<organism evidence="11 12">
    <name type="scientific">Trichomalopsis sarcophagae</name>
    <dbReference type="NCBI Taxonomy" id="543379"/>
    <lineage>
        <taxon>Eukaryota</taxon>
        <taxon>Metazoa</taxon>
        <taxon>Ecdysozoa</taxon>
        <taxon>Arthropoda</taxon>
        <taxon>Hexapoda</taxon>
        <taxon>Insecta</taxon>
        <taxon>Pterygota</taxon>
        <taxon>Neoptera</taxon>
        <taxon>Endopterygota</taxon>
        <taxon>Hymenoptera</taxon>
        <taxon>Apocrita</taxon>
        <taxon>Proctotrupomorpha</taxon>
        <taxon>Chalcidoidea</taxon>
        <taxon>Pteromalidae</taxon>
        <taxon>Pteromalinae</taxon>
        <taxon>Trichomalopsis</taxon>
    </lineage>
</organism>